<sequence>MRADAHEKAITGSKRKWESDSRGTHVEMDVDQGVTGSSRPIQSSNTGSQHRLTTADSILTLSDLLYQESCSSMQSASSSSSSPSNNDTSDPSSGENEADAEGDGDESGSHSRCGSPAHSPFGFPGLRKSSNSVGIGITQNRRTSRASRSSICGGDSSDGISVNTKIPRLISGPGRSPDACITLTPSRRLERGTYGGGKHGQRSLCSCNRGLRQHRLQLRCDKSDSMLVDSMDDVLGLYDRVHRK</sequence>
<feature type="region of interest" description="Disordered" evidence="1">
    <location>
        <begin position="69"/>
        <end position="158"/>
    </location>
</feature>
<name>A0A8E0S510_9TREM</name>
<proteinExistence type="predicted"/>
<feature type="compositionally biased region" description="Basic and acidic residues" evidence="1">
    <location>
        <begin position="1"/>
        <end position="28"/>
    </location>
</feature>
<dbReference type="AlphaFoldDB" id="A0A8E0S510"/>
<reference evidence="2" key="1">
    <citation type="submission" date="2019-05" db="EMBL/GenBank/DDBJ databases">
        <title>Annotation for the trematode Fasciolopsis buski.</title>
        <authorList>
            <person name="Choi Y.-J."/>
        </authorList>
    </citation>
    <scope>NUCLEOTIDE SEQUENCE</scope>
    <source>
        <strain evidence="2">HT</strain>
        <tissue evidence="2">Whole worm</tissue>
    </source>
</reference>
<dbReference type="Proteomes" id="UP000728185">
    <property type="component" value="Unassembled WGS sequence"/>
</dbReference>
<evidence type="ECO:0000313" key="3">
    <source>
        <dbReference type="Proteomes" id="UP000728185"/>
    </source>
</evidence>
<feature type="compositionally biased region" description="Low complexity" evidence="1">
    <location>
        <begin position="69"/>
        <end position="95"/>
    </location>
</feature>
<feature type="compositionally biased region" description="Acidic residues" evidence="1">
    <location>
        <begin position="96"/>
        <end position="106"/>
    </location>
</feature>
<keyword evidence="3" id="KW-1185">Reference proteome</keyword>
<comment type="caution">
    <text evidence="2">The sequence shown here is derived from an EMBL/GenBank/DDBJ whole genome shotgun (WGS) entry which is preliminary data.</text>
</comment>
<feature type="compositionally biased region" description="Polar residues" evidence="1">
    <location>
        <begin position="128"/>
        <end position="141"/>
    </location>
</feature>
<gene>
    <name evidence="2" type="ORF">FBUS_10903</name>
</gene>
<dbReference type="EMBL" id="LUCM01002554">
    <property type="protein sequence ID" value="KAA0197172.1"/>
    <property type="molecule type" value="Genomic_DNA"/>
</dbReference>
<organism evidence="2 3">
    <name type="scientific">Fasciolopsis buskii</name>
    <dbReference type="NCBI Taxonomy" id="27845"/>
    <lineage>
        <taxon>Eukaryota</taxon>
        <taxon>Metazoa</taxon>
        <taxon>Spiralia</taxon>
        <taxon>Lophotrochozoa</taxon>
        <taxon>Platyhelminthes</taxon>
        <taxon>Trematoda</taxon>
        <taxon>Digenea</taxon>
        <taxon>Plagiorchiida</taxon>
        <taxon>Echinostomata</taxon>
        <taxon>Echinostomatoidea</taxon>
        <taxon>Fasciolidae</taxon>
        <taxon>Fasciolopsis</taxon>
    </lineage>
</organism>
<accession>A0A8E0S510</accession>
<evidence type="ECO:0000256" key="1">
    <source>
        <dbReference type="SAM" id="MobiDB-lite"/>
    </source>
</evidence>
<evidence type="ECO:0000313" key="2">
    <source>
        <dbReference type="EMBL" id="KAA0197172.1"/>
    </source>
</evidence>
<feature type="compositionally biased region" description="Low complexity" evidence="1">
    <location>
        <begin position="147"/>
        <end position="158"/>
    </location>
</feature>
<feature type="compositionally biased region" description="Polar residues" evidence="1">
    <location>
        <begin position="34"/>
        <end position="52"/>
    </location>
</feature>
<protein>
    <submittedName>
        <fullName evidence="2">Uncharacterized protein</fullName>
    </submittedName>
</protein>
<feature type="region of interest" description="Disordered" evidence="1">
    <location>
        <begin position="1"/>
        <end position="52"/>
    </location>
</feature>